<evidence type="ECO:0000313" key="1">
    <source>
        <dbReference type="Proteomes" id="UP000887576"/>
    </source>
</evidence>
<sequence>MIFLSFFSFVLLTFELVQSETFATQCFLPTYHRGISNAVPIAELWNVSPFDCLTHCIVNAAKSGDGCASVVYHRHFSTCQLYSHDGTFNGGKVVFANGHDYYNRTNYNGICQDRHIPTRGYPQRNRKPKAFGVLQRPADAKIHDDSSRFANSNSQKSYFLYPNKPTTGCSRHQKSAFLVLRDFALTPTVPIGIIKGVDRFACLNYCEQNIASYFSWIISQKFLGRPCAQTEDCQLHDDTAKEAAIFTRVEPKQYSVVVEKLCIEKKVRCPNEKHFKVLAGKELHHDFPLHRFTDFNTISECINACLEHPNCKAVSMKENVCHLSSLSIDNEPERLHDSPKSVVVDCKC</sequence>
<proteinExistence type="predicted"/>
<evidence type="ECO:0000313" key="2">
    <source>
        <dbReference type="WBParaSite" id="JU765_v2.g16285.t1"/>
    </source>
</evidence>
<organism evidence="1 2">
    <name type="scientific">Panagrolaimus sp. JU765</name>
    <dbReference type="NCBI Taxonomy" id="591449"/>
    <lineage>
        <taxon>Eukaryota</taxon>
        <taxon>Metazoa</taxon>
        <taxon>Ecdysozoa</taxon>
        <taxon>Nematoda</taxon>
        <taxon>Chromadorea</taxon>
        <taxon>Rhabditida</taxon>
        <taxon>Tylenchina</taxon>
        <taxon>Panagrolaimomorpha</taxon>
        <taxon>Panagrolaimoidea</taxon>
        <taxon>Panagrolaimidae</taxon>
        <taxon>Panagrolaimus</taxon>
    </lineage>
</organism>
<reference evidence="2" key="1">
    <citation type="submission" date="2022-11" db="UniProtKB">
        <authorList>
            <consortium name="WormBaseParasite"/>
        </authorList>
    </citation>
    <scope>IDENTIFICATION</scope>
</reference>
<name>A0AC34QH80_9BILA</name>
<dbReference type="WBParaSite" id="JU765_v2.g16285.t1">
    <property type="protein sequence ID" value="JU765_v2.g16285.t1"/>
    <property type="gene ID" value="JU765_v2.g16285"/>
</dbReference>
<dbReference type="Proteomes" id="UP000887576">
    <property type="component" value="Unplaced"/>
</dbReference>
<accession>A0AC34QH80</accession>
<protein>
    <submittedName>
        <fullName evidence="2">Apple domain-containing protein</fullName>
    </submittedName>
</protein>